<dbReference type="Pfam" id="PF00694">
    <property type="entry name" value="Aconitase_C"/>
    <property type="match status" value="1"/>
</dbReference>
<evidence type="ECO:0000259" key="7">
    <source>
        <dbReference type="Pfam" id="PF00330"/>
    </source>
</evidence>
<protein>
    <submittedName>
        <fullName evidence="9">Aconitate hydratase</fullName>
        <ecNumber evidence="9">4.2.1.3</ecNumber>
    </submittedName>
</protein>
<proteinExistence type="inferred from homology"/>
<dbReference type="EC" id="4.2.1.3" evidence="9"/>
<sequence>MRKRTLTARNLGRRNVVSENSFGSRDTLRVGDASYEIYRLDAVEGSARLPYSLKTLLENLLRTEDGANITADHIRALANWDPNATPSVEIQFTPARVIMQDFTGVPCVVDLATMREAVRDLGGDPARINPLAPAEMVIDHSVIVDYFGAPDSFARNVQREYERNHERYQFLRWGQTAFDEFKVVPPGTGIVHQVNIEHLARVVMIRDGKAYPDTCVGTDSHTTMENGIGVLGWGVGGIEAEAAMLGQPISMLIPRVVGFRLTGKLPAGATATDLVLTITEMLRKHGVVGKFVEFYGEGVSSVPLANRATIGNMSPEFGSTCAIFPIDGETINYLTLTGRSAEQIALVEAYAKEQGLWLDPSAPEPVFSEYIELDLSTVVPSIAGPKRPQDRIALSSAKEAWRAAVRDYVPGDSIQGPTDEASAESFPASDSPAISHGGAGDVPHAARLNGGRPNRPTPVTLADGTSFEVDHGAVVIAAITSCTNTSNPYVMLGAALLAKNAVDKGLSRKPWVKTSLAPGSQVVTGYFERSGLQPYLDKLGFNLVGYGCTTCIGNSGPLPEEISAAVQSSDLAVTAVLSGNRNFEGRINPDVKMNYLASPPLVVAYALAGTMDIDLNNEPLGVGADGQPVFLKDIWPSPEEVSAVVAESIGQEMFLQDYADVFKGDENWQSLPIPTGNTFEWDPASTYVRKAPYFDGMPASPEPVTDVHGARVLALLGDSVTTDHISPAGSIKADSPAGQYLQENGVAVKDFNSYGSRRGNHEVMIRGTFANIRLKNLLLKGVEGGYTRDFTKGGEQSFIYDASQNYQAAGIPLVVLAGKEYGSGSSRDWAAKGTALLGVRAVIAESYERIHRSNLIGMGVLPLQFPEGQSAASLGLTGEETFDIVGVEELNTGDTPATVTVRAGDVEFQAVVRIDTPGEADYYRHGGIMQYVLRSLLAKS</sequence>
<dbReference type="InterPro" id="IPR001030">
    <property type="entry name" value="Acoase/IPM_deHydtase_lsu_aba"/>
</dbReference>
<comment type="cofactor">
    <cofactor evidence="1">
        <name>[4Fe-4S] cluster</name>
        <dbReference type="ChEBI" id="CHEBI:49883"/>
    </cofactor>
</comment>
<dbReference type="InterPro" id="IPR015931">
    <property type="entry name" value="Acnase/IPM_dHydase_lsu_aba_1/3"/>
</dbReference>
<dbReference type="NCBIfam" id="NF009520">
    <property type="entry name" value="PRK12881.1"/>
    <property type="match status" value="1"/>
</dbReference>
<comment type="similarity">
    <text evidence="2">Belongs to the aconitase/IPM isomerase family.</text>
</comment>
<dbReference type="Gene3D" id="3.30.499.10">
    <property type="entry name" value="Aconitase, domain 3"/>
    <property type="match status" value="2"/>
</dbReference>
<dbReference type="CDD" id="cd01586">
    <property type="entry name" value="AcnA_IRP"/>
    <property type="match status" value="1"/>
</dbReference>
<dbReference type="GO" id="GO:0003994">
    <property type="term" value="F:aconitate hydratase activity"/>
    <property type="evidence" value="ECO:0007669"/>
    <property type="project" value="UniProtKB-EC"/>
</dbReference>
<dbReference type="CDD" id="cd01580">
    <property type="entry name" value="AcnA_IRP_Swivel"/>
    <property type="match status" value="1"/>
</dbReference>
<accession>A0ABW6SZE9</accession>
<dbReference type="InterPro" id="IPR036008">
    <property type="entry name" value="Aconitase_4Fe-4S_dom"/>
</dbReference>
<evidence type="ECO:0000256" key="4">
    <source>
        <dbReference type="ARBA" id="ARBA00023004"/>
    </source>
</evidence>
<evidence type="ECO:0000256" key="1">
    <source>
        <dbReference type="ARBA" id="ARBA00001966"/>
    </source>
</evidence>
<keyword evidence="3" id="KW-0479">Metal-binding</keyword>
<keyword evidence="10" id="KW-1185">Reference proteome</keyword>
<dbReference type="InterPro" id="IPR044137">
    <property type="entry name" value="AcnA_IRP_Swivel"/>
</dbReference>
<keyword evidence="5" id="KW-0411">Iron-sulfur</keyword>
<dbReference type="InterPro" id="IPR015928">
    <property type="entry name" value="Aconitase/3IPM_dehydase_swvl"/>
</dbReference>
<evidence type="ECO:0000259" key="8">
    <source>
        <dbReference type="Pfam" id="PF00694"/>
    </source>
</evidence>
<dbReference type="PANTHER" id="PTHR11670">
    <property type="entry name" value="ACONITASE/IRON-RESPONSIVE ELEMENT FAMILY MEMBER"/>
    <property type="match status" value="1"/>
</dbReference>
<evidence type="ECO:0000256" key="6">
    <source>
        <dbReference type="SAM" id="MobiDB-lite"/>
    </source>
</evidence>
<dbReference type="NCBIfam" id="NF006757">
    <property type="entry name" value="PRK09277.1"/>
    <property type="match status" value="1"/>
</dbReference>
<keyword evidence="4" id="KW-0408">Iron</keyword>
<gene>
    <name evidence="9" type="ORF">ACFYXI_25930</name>
</gene>
<keyword evidence="9" id="KW-0456">Lyase</keyword>
<dbReference type="PROSITE" id="PS00450">
    <property type="entry name" value="ACONITASE_1"/>
    <property type="match status" value="1"/>
</dbReference>
<dbReference type="InterPro" id="IPR000573">
    <property type="entry name" value="AconitaseA/IPMdHydase_ssu_swvl"/>
</dbReference>
<reference evidence="9 10" key="1">
    <citation type="submission" date="2024-10" db="EMBL/GenBank/DDBJ databases">
        <title>The Natural Products Discovery Center: Release of the First 8490 Sequenced Strains for Exploring Actinobacteria Biosynthetic Diversity.</title>
        <authorList>
            <person name="Kalkreuter E."/>
            <person name="Kautsar S.A."/>
            <person name="Yang D."/>
            <person name="Bader C.D."/>
            <person name="Teijaro C.N."/>
            <person name="Fluegel L."/>
            <person name="Davis C.M."/>
            <person name="Simpson J.R."/>
            <person name="Lauterbach L."/>
            <person name="Steele A.D."/>
            <person name="Gui C."/>
            <person name="Meng S."/>
            <person name="Li G."/>
            <person name="Viehrig K."/>
            <person name="Ye F."/>
            <person name="Su P."/>
            <person name="Kiefer A.F."/>
            <person name="Nichols A."/>
            <person name="Cepeda A.J."/>
            <person name="Yan W."/>
            <person name="Fan B."/>
            <person name="Jiang Y."/>
            <person name="Adhikari A."/>
            <person name="Zheng C.-J."/>
            <person name="Schuster L."/>
            <person name="Cowan T.M."/>
            <person name="Smanski M.J."/>
            <person name="Chevrette M.G."/>
            <person name="De Carvalho L.P.S."/>
            <person name="Shen B."/>
        </authorList>
    </citation>
    <scope>NUCLEOTIDE SEQUENCE [LARGE SCALE GENOMIC DNA]</scope>
    <source>
        <strain evidence="9 10">NPDC002173</strain>
    </source>
</reference>
<evidence type="ECO:0000256" key="3">
    <source>
        <dbReference type="ARBA" id="ARBA00022723"/>
    </source>
</evidence>
<feature type="domain" description="Aconitase/3-isopropylmalate dehydratase large subunit alpha/beta/alpha" evidence="7">
    <location>
        <begin position="87"/>
        <end position="609"/>
    </location>
</feature>
<dbReference type="PROSITE" id="PS01244">
    <property type="entry name" value="ACONITASE_2"/>
    <property type="match status" value="1"/>
</dbReference>
<dbReference type="PRINTS" id="PR00415">
    <property type="entry name" value="ACONITASE"/>
</dbReference>
<evidence type="ECO:0000313" key="9">
    <source>
        <dbReference type="EMBL" id="MFF3669030.1"/>
    </source>
</evidence>
<dbReference type="Gene3D" id="6.10.190.10">
    <property type="match status" value="1"/>
</dbReference>
<evidence type="ECO:0000313" key="10">
    <source>
        <dbReference type="Proteomes" id="UP001602013"/>
    </source>
</evidence>
<dbReference type="Gene3D" id="3.20.19.10">
    <property type="entry name" value="Aconitase, domain 4"/>
    <property type="match status" value="1"/>
</dbReference>
<comment type="caution">
    <text evidence="9">The sequence shown here is derived from an EMBL/GenBank/DDBJ whole genome shotgun (WGS) entry which is preliminary data.</text>
</comment>
<name>A0ABW6SZE9_9ACTN</name>
<dbReference type="Proteomes" id="UP001602013">
    <property type="component" value="Unassembled WGS sequence"/>
</dbReference>
<dbReference type="SUPFAM" id="SSF53732">
    <property type="entry name" value="Aconitase iron-sulfur domain"/>
    <property type="match status" value="1"/>
</dbReference>
<evidence type="ECO:0000256" key="2">
    <source>
        <dbReference type="ARBA" id="ARBA00007185"/>
    </source>
</evidence>
<dbReference type="InterPro" id="IPR018136">
    <property type="entry name" value="Aconitase_4Fe-4S_BS"/>
</dbReference>
<dbReference type="Pfam" id="PF00330">
    <property type="entry name" value="Aconitase"/>
    <property type="match status" value="1"/>
</dbReference>
<dbReference type="RefSeq" id="WP_387414860.1">
    <property type="nucleotide sequence ID" value="NZ_JBIASD010000018.1"/>
</dbReference>
<dbReference type="InterPro" id="IPR006249">
    <property type="entry name" value="Aconitase/IRP2"/>
</dbReference>
<dbReference type="SUPFAM" id="SSF52016">
    <property type="entry name" value="LeuD/IlvD-like"/>
    <property type="match status" value="1"/>
</dbReference>
<organism evidence="9 10">
    <name type="scientific">Microtetraspora malaysiensis</name>
    <dbReference type="NCBI Taxonomy" id="161358"/>
    <lineage>
        <taxon>Bacteria</taxon>
        <taxon>Bacillati</taxon>
        <taxon>Actinomycetota</taxon>
        <taxon>Actinomycetes</taxon>
        <taxon>Streptosporangiales</taxon>
        <taxon>Streptosporangiaceae</taxon>
        <taxon>Microtetraspora</taxon>
    </lineage>
</organism>
<evidence type="ECO:0000256" key="5">
    <source>
        <dbReference type="ARBA" id="ARBA00023014"/>
    </source>
</evidence>
<dbReference type="EMBL" id="JBIASD010000018">
    <property type="protein sequence ID" value="MFF3669030.1"/>
    <property type="molecule type" value="Genomic_DNA"/>
</dbReference>
<feature type="region of interest" description="Disordered" evidence="6">
    <location>
        <begin position="410"/>
        <end position="459"/>
    </location>
</feature>
<feature type="domain" description="Aconitase A/isopropylmalate dehydratase small subunit swivel" evidence="8">
    <location>
        <begin position="739"/>
        <end position="867"/>
    </location>
</feature>